<dbReference type="EMBL" id="CP151506">
    <property type="protein sequence ID" value="WZN62736.1"/>
    <property type="molecule type" value="Genomic_DNA"/>
</dbReference>
<reference evidence="7 8" key="2">
    <citation type="submission" date="2024-03" db="EMBL/GenBank/DDBJ databases">
        <title>Complete genome sequence of the green alga Chloropicon roscoffensis RCC1871.</title>
        <authorList>
            <person name="Lemieux C."/>
            <person name="Pombert J.-F."/>
            <person name="Otis C."/>
            <person name="Turmel M."/>
        </authorList>
    </citation>
    <scope>NUCLEOTIDE SEQUENCE [LARGE SCALE GENOMIC DNA]</scope>
    <source>
        <strain evidence="7 8">RCC1871</strain>
    </source>
</reference>
<dbReference type="GO" id="GO:0006979">
    <property type="term" value="P:response to oxidative stress"/>
    <property type="evidence" value="ECO:0007669"/>
    <property type="project" value="InterPro"/>
</dbReference>
<dbReference type="InterPro" id="IPR036249">
    <property type="entry name" value="Thioredoxin-like_sf"/>
</dbReference>
<dbReference type="Proteomes" id="UP001472866">
    <property type="component" value="Chromosome 06"/>
</dbReference>
<reference evidence="6" key="1">
    <citation type="submission" date="2021-01" db="EMBL/GenBank/DDBJ databases">
        <authorList>
            <person name="Corre E."/>
            <person name="Pelletier E."/>
            <person name="Niang G."/>
            <person name="Scheremetjew M."/>
            <person name="Finn R."/>
            <person name="Kale V."/>
            <person name="Holt S."/>
            <person name="Cochrane G."/>
            <person name="Meng A."/>
            <person name="Brown T."/>
            <person name="Cohen L."/>
        </authorList>
    </citation>
    <scope>NUCLEOTIDE SEQUENCE</scope>
    <source>
        <strain evidence="6">RCC1871</strain>
    </source>
</reference>
<sequence>MSGAMMQRGSRAALSRSASVSQVAARGVPRFTRASSRVRSVTRALFGGFTPTKTTVPALKEIKLKDIDNRPIKPASYVGKVLLVTNVASNCGFTASNYKDLVELYDRFKGRDFEILAFPCNQFGGQEPGSNQQIKDFTKKYGVEFPVTEKVDVNGPKTHPFFLYLKEKGPSTFLGKDAKWNFEKFLVDREGKVVKRYNTTTSPLDIARDIEAIL</sequence>
<name>A0A7S3FPZ7_9CHLO</name>
<gene>
    <name evidence="6" type="ORF">CROS1456_LOCUS7284</name>
    <name evidence="7" type="ORF">HKI87_06g42780</name>
</gene>
<dbReference type="FunFam" id="3.40.30.10:FF:000025">
    <property type="entry name" value="Glutathione peroxidase"/>
    <property type="match status" value="1"/>
</dbReference>
<evidence type="ECO:0000259" key="5">
    <source>
        <dbReference type="PROSITE" id="PS51352"/>
    </source>
</evidence>
<keyword evidence="3 4" id="KW-0560">Oxidoreductase</keyword>
<evidence type="ECO:0000313" key="6">
    <source>
        <dbReference type="EMBL" id="CAE0194193.1"/>
    </source>
</evidence>
<dbReference type="PRINTS" id="PR01011">
    <property type="entry name" value="GLUTPROXDASE"/>
</dbReference>
<evidence type="ECO:0000313" key="8">
    <source>
        <dbReference type="Proteomes" id="UP001472866"/>
    </source>
</evidence>
<dbReference type="PROSITE" id="PS00763">
    <property type="entry name" value="GLUTATHIONE_PEROXID_2"/>
    <property type="match status" value="1"/>
</dbReference>
<dbReference type="GO" id="GO:0004601">
    <property type="term" value="F:peroxidase activity"/>
    <property type="evidence" value="ECO:0007669"/>
    <property type="project" value="UniProtKB-KW"/>
</dbReference>
<evidence type="ECO:0000256" key="4">
    <source>
        <dbReference type="RuleBase" id="RU000499"/>
    </source>
</evidence>
<dbReference type="PROSITE" id="PS00460">
    <property type="entry name" value="GLUTATHIONE_PEROXID_1"/>
    <property type="match status" value="1"/>
</dbReference>
<keyword evidence="8" id="KW-1185">Reference proteome</keyword>
<dbReference type="EMBL" id="HBHZ01009485">
    <property type="protein sequence ID" value="CAE0194193.1"/>
    <property type="molecule type" value="Transcribed_RNA"/>
</dbReference>
<organism evidence="6">
    <name type="scientific">Chloropicon roscoffensis</name>
    <dbReference type="NCBI Taxonomy" id="1461544"/>
    <lineage>
        <taxon>Eukaryota</taxon>
        <taxon>Viridiplantae</taxon>
        <taxon>Chlorophyta</taxon>
        <taxon>Chloropicophyceae</taxon>
        <taxon>Chloropicales</taxon>
        <taxon>Chloropicaceae</taxon>
        <taxon>Chloropicon</taxon>
    </lineage>
</organism>
<dbReference type="PANTHER" id="PTHR11592">
    <property type="entry name" value="GLUTATHIONE PEROXIDASE"/>
    <property type="match status" value="1"/>
</dbReference>
<dbReference type="PROSITE" id="PS51352">
    <property type="entry name" value="THIOREDOXIN_2"/>
    <property type="match status" value="1"/>
</dbReference>
<dbReference type="InterPro" id="IPR029760">
    <property type="entry name" value="GPX_CS"/>
</dbReference>
<dbReference type="InterPro" id="IPR029759">
    <property type="entry name" value="GPX_AS"/>
</dbReference>
<dbReference type="CDD" id="cd00340">
    <property type="entry name" value="GSH_Peroxidase"/>
    <property type="match status" value="1"/>
</dbReference>
<evidence type="ECO:0000256" key="2">
    <source>
        <dbReference type="ARBA" id="ARBA00022559"/>
    </source>
</evidence>
<evidence type="ECO:0000313" key="7">
    <source>
        <dbReference type="EMBL" id="WZN62736.1"/>
    </source>
</evidence>
<dbReference type="Pfam" id="PF00255">
    <property type="entry name" value="GSHPx"/>
    <property type="match status" value="1"/>
</dbReference>
<dbReference type="PANTHER" id="PTHR11592:SF78">
    <property type="entry name" value="GLUTATHIONE PEROXIDASE"/>
    <property type="match status" value="1"/>
</dbReference>
<feature type="domain" description="Thioredoxin" evidence="5">
    <location>
        <begin position="50"/>
        <end position="214"/>
    </location>
</feature>
<dbReference type="AlphaFoldDB" id="A0A7S3FPZ7"/>
<dbReference type="InterPro" id="IPR000889">
    <property type="entry name" value="Glutathione_peroxidase"/>
</dbReference>
<dbReference type="PROSITE" id="PS51355">
    <property type="entry name" value="GLUTATHIONE_PEROXID_3"/>
    <property type="match status" value="1"/>
</dbReference>
<proteinExistence type="inferred from homology"/>
<dbReference type="Gene3D" id="3.40.30.10">
    <property type="entry name" value="Glutaredoxin"/>
    <property type="match status" value="1"/>
</dbReference>
<protein>
    <recommendedName>
        <fullName evidence="4">Glutathione peroxidase</fullName>
    </recommendedName>
</protein>
<dbReference type="InterPro" id="IPR013766">
    <property type="entry name" value="Thioredoxin_domain"/>
</dbReference>
<comment type="similarity">
    <text evidence="1 4">Belongs to the glutathione peroxidase family.</text>
</comment>
<accession>A0A7S3FPZ7</accession>
<keyword evidence="2 4" id="KW-0575">Peroxidase</keyword>
<dbReference type="SUPFAM" id="SSF52833">
    <property type="entry name" value="Thioredoxin-like"/>
    <property type="match status" value="1"/>
</dbReference>
<evidence type="ECO:0000256" key="3">
    <source>
        <dbReference type="ARBA" id="ARBA00023002"/>
    </source>
</evidence>
<evidence type="ECO:0000256" key="1">
    <source>
        <dbReference type="ARBA" id="ARBA00006926"/>
    </source>
</evidence>